<gene>
    <name evidence="10" type="ORF">GNLVRS02_ARAD1D41206g</name>
</gene>
<comment type="catalytic activity">
    <reaction evidence="7 9">
        <text>(2S)-2-hydroxy-3-oxobutyl phosphate + 5-amino-6-(D-ribitylamino)uracil = 6,7-dimethyl-8-(1-D-ribityl)lumazine + phosphate + 2 H2O + H(+)</text>
        <dbReference type="Rhea" id="RHEA:26152"/>
        <dbReference type="ChEBI" id="CHEBI:15377"/>
        <dbReference type="ChEBI" id="CHEBI:15378"/>
        <dbReference type="ChEBI" id="CHEBI:15934"/>
        <dbReference type="ChEBI" id="CHEBI:43474"/>
        <dbReference type="ChEBI" id="CHEBI:58201"/>
        <dbReference type="ChEBI" id="CHEBI:58830"/>
        <dbReference type="EC" id="2.5.1.78"/>
    </reaction>
</comment>
<dbReference type="GO" id="GO:0000906">
    <property type="term" value="F:6,7-dimethyl-8-ribityllumazine synthase activity"/>
    <property type="evidence" value="ECO:0007669"/>
    <property type="project" value="UniProtKB-EC"/>
</dbReference>
<dbReference type="UniPathway" id="UPA00275">
    <property type="reaction ID" value="UER00404"/>
</dbReference>
<dbReference type="InterPro" id="IPR034964">
    <property type="entry name" value="LS"/>
</dbReference>
<keyword evidence="5 9" id="KW-0686">Riboflavin biosynthesis</keyword>
<dbReference type="HAMAP" id="MF_00178">
    <property type="entry name" value="Lumazine_synth"/>
    <property type="match status" value="1"/>
</dbReference>
<keyword evidence="6 9" id="KW-0808">Transferase</keyword>
<dbReference type="GO" id="GO:0005758">
    <property type="term" value="C:mitochondrial intermembrane space"/>
    <property type="evidence" value="ECO:0007669"/>
    <property type="project" value="TreeGrafter"/>
</dbReference>
<evidence type="ECO:0000256" key="3">
    <source>
        <dbReference type="ARBA" id="ARBA00011255"/>
    </source>
</evidence>
<protein>
    <recommendedName>
        <fullName evidence="8 9">6,7-dimethyl-8-ribityllumazine synthase</fullName>
        <shortName evidence="9">DMRL synthase</shortName>
        <ecNumber evidence="4 9">2.5.1.78</ecNumber>
    </recommendedName>
</protein>
<dbReference type="NCBIfam" id="TIGR00114">
    <property type="entry name" value="lumazine-synth"/>
    <property type="match status" value="1"/>
</dbReference>
<dbReference type="InterPro" id="IPR036467">
    <property type="entry name" value="LS/RS_sf"/>
</dbReference>
<dbReference type="SUPFAM" id="SSF52121">
    <property type="entry name" value="Lumazine synthase"/>
    <property type="match status" value="1"/>
</dbReference>
<evidence type="ECO:0000256" key="1">
    <source>
        <dbReference type="ARBA" id="ARBA00004917"/>
    </source>
</evidence>
<comment type="function">
    <text evidence="9">Catalyzes the formation of 6,7-dimethyl-8-ribityllumazine by condensation of 5-amino-6-(D-ribitylamino)uracil with 3,4-dihydroxy-2-butanone 4-phosphate. This is the penultimate step in the biosynthesis of riboflavin.</text>
</comment>
<organism evidence="10">
    <name type="scientific">Blastobotrys adeninivorans</name>
    <name type="common">Yeast</name>
    <name type="synonym">Arxula adeninivorans</name>
    <dbReference type="NCBI Taxonomy" id="409370"/>
    <lineage>
        <taxon>Eukaryota</taxon>
        <taxon>Fungi</taxon>
        <taxon>Dikarya</taxon>
        <taxon>Ascomycota</taxon>
        <taxon>Saccharomycotina</taxon>
        <taxon>Dipodascomycetes</taxon>
        <taxon>Dipodascales</taxon>
        <taxon>Trichomonascaceae</taxon>
        <taxon>Blastobotrys</taxon>
    </lineage>
</organism>
<reference evidence="10" key="2">
    <citation type="submission" date="2014-06" db="EMBL/GenBank/DDBJ databases">
        <title>The complete genome of Blastobotrys (Arxula) adeninivorans LS3 - a yeast of biotechnological interest.</title>
        <authorList>
            <person name="Kunze G."/>
            <person name="Gaillardin C."/>
            <person name="Czernicka M."/>
            <person name="Durrens P."/>
            <person name="Martin T."/>
            <person name="Boer E."/>
            <person name="Gabaldon T."/>
            <person name="Cruz J."/>
            <person name="Talla E."/>
            <person name="Marck C."/>
            <person name="Goffeau A."/>
            <person name="Barbe V."/>
            <person name="Baret P."/>
            <person name="Baronian K."/>
            <person name="Beier S."/>
            <person name="Bleykasten C."/>
            <person name="Bode R."/>
            <person name="Casaregola S."/>
            <person name="Despons L."/>
            <person name="Fairhead C."/>
            <person name="Giersberg M."/>
            <person name="Gierski P."/>
            <person name="Hahnel U."/>
            <person name="Hartmann A."/>
            <person name="Jankowska D."/>
            <person name="Jubin C."/>
            <person name="Jung P."/>
            <person name="Lafontaine I."/>
            <person name="Leh-Louis V."/>
            <person name="Lemaire M."/>
            <person name="Marcet-Houben M."/>
            <person name="Mascher M."/>
            <person name="Morel G."/>
            <person name="Richard G.-F."/>
            <person name="Riechen J."/>
            <person name="Sacerdot C."/>
            <person name="Sarkar A."/>
            <person name="Savel G."/>
            <person name="Schacherer J."/>
            <person name="Sherman D."/>
            <person name="Straub M.-L."/>
            <person name="Stein N."/>
            <person name="Thierry A."/>
            <person name="Trautwein-Schult A."/>
            <person name="Westhof E."/>
            <person name="Worch S."/>
            <person name="Dujon B."/>
            <person name="Souciet J.-L."/>
            <person name="Wincker P."/>
            <person name="Scholz U."/>
            <person name="Neuveglise N."/>
        </authorList>
    </citation>
    <scope>NUCLEOTIDE SEQUENCE</scope>
    <source>
        <strain evidence="10">LS3</strain>
    </source>
</reference>
<proteinExistence type="inferred from homology"/>
<evidence type="ECO:0000256" key="2">
    <source>
        <dbReference type="ARBA" id="ARBA00007424"/>
    </source>
</evidence>
<dbReference type="Gene3D" id="3.40.50.960">
    <property type="entry name" value="Lumazine/riboflavin synthase"/>
    <property type="match status" value="1"/>
</dbReference>
<name>A0A060THW1_BLAAD</name>
<dbReference type="GO" id="GO:0009349">
    <property type="term" value="C:riboflavin synthase complex"/>
    <property type="evidence" value="ECO:0007669"/>
    <property type="project" value="UniProtKB-UniRule"/>
</dbReference>
<reference evidence="10" key="1">
    <citation type="submission" date="2014-02" db="EMBL/GenBank/DDBJ databases">
        <authorList>
            <person name="Genoscope - CEA"/>
        </authorList>
    </citation>
    <scope>NUCLEOTIDE SEQUENCE</scope>
    <source>
        <strain evidence="10">LS3</strain>
    </source>
</reference>
<dbReference type="PhylomeDB" id="A0A060THW1"/>
<accession>A0A060THW1</accession>
<comment type="subunit">
    <text evidence="3">Homopentamer.</text>
</comment>
<comment type="similarity">
    <text evidence="2 9">Belongs to the DMRL synthase family.</text>
</comment>
<sequence length="167" mass="17993">MPIEGLGKVDRAYDGKGLRIGIVHARWNSDVINALVEGAVDQLKTIGVTEENIVVMSVPGSFELPFGTKTLYQQGKKDGKPFDALISIGVLIKGSTMHFEYIADAATHGLMKLQEEINIPVIFGVLTCLTDEQAKQRAGLTADGHNHGNDWGSAAVEMATKWNEATA</sequence>
<dbReference type="Pfam" id="PF00885">
    <property type="entry name" value="DMRL_synthase"/>
    <property type="match status" value="1"/>
</dbReference>
<dbReference type="FunFam" id="3.40.50.960:FF:000007">
    <property type="entry name" value="6,7-dimethyl-8-ribityllumazine synthase"/>
    <property type="match status" value="1"/>
</dbReference>
<evidence type="ECO:0000256" key="8">
    <source>
        <dbReference type="ARBA" id="ARBA00072606"/>
    </source>
</evidence>
<dbReference type="EMBL" id="HG937694">
    <property type="protein sequence ID" value="CDP38731.1"/>
    <property type="molecule type" value="Genomic_DNA"/>
</dbReference>
<dbReference type="PANTHER" id="PTHR21058:SF0">
    <property type="entry name" value="6,7-DIMETHYL-8-RIBITYLLUMAZINE SYNTHASE"/>
    <property type="match status" value="1"/>
</dbReference>
<comment type="pathway">
    <text evidence="1 9">Cofactor biosynthesis; riboflavin biosynthesis; riboflavin from 2-hydroxy-3-oxobutyl phosphate and 5-amino-6-(D-ribitylamino)uracil: step 1/2.</text>
</comment>
<evidence type="ECO:0000256" key="4">
    <source>
        <dbReference type="ARBA" id="ARBA00012664"/>
    </source>
</evidence>
<dbReference type="InterPro" id="IPR002180">
    <property type="entry name" value="LS/RS"/>
</dbReference>
<dbReference type="AlphaFoldDB" id="A0A060THW1"/>
<dbReference type="EC" id="2.5.1.78" evidence="4 9"/>
<evidence type="ECO:0000256" key="6">
    <source>
        <dbReference type="ARBA" id="ARBA00022679"/>
    </source>
</evidence>
<dbReference type="CDD" id="cd09209">
    <property type="entry name" value="Lumazine_synthase-I"/>
    <property type="match status" value="1"/>
</dbReference>
<evidence type="ECO:0000256" key="7">
    <source>
        <dbReference type="ARBA" id="ARBA00048785"/>
    </source>
</evidence>
<dbReference type="GO" id="GO:0009231">
    <property type="term" value="P:riboflavin biosynthetic process"/>
    <property type="evidence" value="ECO:0007669"/>
    <property type="project" value="UniProtKB-UniPathway"/>
</dbReference>
<evidence type="ECO:0000256" key="9">
    <source>
        <dbReference type="RuleBase" id="RU003795"/>
    </source>
</evidence>
<dbReference type="PANTHER" id="PTHR21058">
    <property type="entry name" value="6,7-DIMETHYL-8-RIBITYLLUMAZINE SYNTHASE DMRL SYNTHASE LUMAZINE SYNTHASE"/>
    <property type="match status" value="1"/>
</dbReference>
<evidence type="ECO:0000256" key="5">
    <source>
        <dbReference type="ARBA" id="ARBA00022619"/>
    </source>
</evidence>
<evidence type="ECO:0000313" key="10">
    <source>
        <dbReference type="EMBL" id="CDP38731.1"/>
    </source>
</evidence>